<keyword evidence="2" id="KW-1185">Reference proteome</keyword>
<dbReference type="STRING" id="1318743.PU02_1049"/>
<name>A0A0M4L8P2_9HYPH</name>
<dbReference type="EMBL" id="CP010401">
    <property type="protein sequence ID" value="ALE03863.1"/>
    <property type="molecule type" value="Genomic_DNA"/>
</dbReference>
<reference evidence="1 2" key="1">
    <citation type="journal article" date="2015" name="Genome Announc.">
        <title>Complete Genome Sequence of Bartonella ancashensis Strain 20.00, Isolated from the Blood of a Patient with Verruga Peruana.</title>
        <authorList>
            <person name="Hang J."/>
            <person name="Mullins K.E."/>
            <person name="Clifford R.J."/>
            <person name="Onmus-Leone F."/>
            <person name="Yang Y."/>
            <person name="Jiang J."/>
            <person name="Leguia M."/>
            <person name="Kasper M.R."/>
            <person name="Maguina C."/>
            <person name="Lesho E.P."/>
            <person name="Jarman R.G."/>
            <person name="Richards A.L."/>
            <person name="Blazes D."/>
        </authorList>
    </citation>
    <scope>NUCLEOTIDE SEQUENCE [LARGE SCALE GENOMIC DNA]</scope>
    <source>
        <strain evidence="1 2">20.00</strain>
    </source>
</reference>
<dbReference type="Proteomes" id="UP000057213">
    <property type="component" value="Chromosome"/>
</dbReference>
<evidence type="ECO:0000313" key="2">
    <source>
        <dbReference type="Proteomes" id="UP000057213"/>
    </source>
</evidence>
<sequence length="37" mass="4389">MEHMVTVIHFEIFSILNKGHYSHTLHLPMKNINKKLS</sequence>
<organism evidence="1 2">
    <name type="scientific">Bartonella ancashensis</name>
    <dbReference type="NCBI Taxonomy" id="1318743"/>
    <lineage>
        <taxon>Bacteria</taxon>
        <taxon>Pseudomonadati</taxon>
        <taxon>Pseudomonadota</taxon>
        <taxon>Alphaproteobacteria</taxon>
        <taxon>Hyphomicrobiales</taxon>
        <taxon>Bartonellaceae</taxon>
        <taxon>Bartonella</taxon>
    </lineage>
</organism>
<proteinExistence type="predicted"/>
<gene>
    <name evidence="1" type="ORF">PU02_1049</name>
</gene>
<accession>A0A0M4L8P2</accession>
<dbReference type="PATRIC" id="fig|1318743.3.peg.1064"/>
<evidence type="ECO:0000313" key="1">
    <source>
        <dbReference type="EMBL" id="ALE03863.1"/>
    </source>
</evidence>
<protein>
    <submittedName>
        <fullName evidence="1">Uncharacterized protein</fullName>
    </submittedName>
</protein>
<dbReference type="KEGG" id="banc:PU02_1049"/>
<dbReference type="AlphaFoldDB" id="A0A0M4L8P2"/>